<name>A0ABX0MZE3_9BURK</name>
<evidence type="ECO:0000313" key="2">
    <source>
        <dbReference type="Proteomes" id="UP000610594"/>
    </source>
</evidence>
<sequence length="34" mass="4025">MAAYRFFDNDSVDWQAIMAPHWQQTQQRMAALPV</sequence>
<protein>
    <submittedName>
        <fullName evidence="1">Uncharacterized protein</fullName>
    </submittedName>
</protein>
<dbReference type="SUPFAM" id="SSF53098">
    <property type="entry name" value="Ribonuclease H-like"/>
    <property type="match status" value="1"/>
</dbReference>
<comment type="caution">
    <text evidence="1">The sequence shown here is derived from an EMBL/GenBank/DDBJ whole genome shotgun (WGS) entry which is preliminary data.</text>
</comment>
<dbReference type="Proteomes" id="UP000610594">
    <property type="component" value="Unassembled WGS sequence"/>
</dbReference>
<organism evidence="1 2">
    <name type="scientific">Massilia genomosp. 1</name>
    <dbReference type="NCBI Taxonomy" id="2609280"/>
    <lineage>
        <taxon>Bacteria</taxon>
        <taxon>Pseudomonadati</taxon>
        <taxon>Pseudomonadota</taxon>
        <taxon>Betaproteobacteria</taxon>
        <taxon>Burkholderiales</taxon>
        <taxon>Oxalobacteraceae</taxon>
        <taxon>Telluria group</taxon>
        <taxon>Massilia</taxon>
    </lineage>
</organism>
<gene>
    <name evidence="1" type="ORF">F1735_34755</name>
</gene>
<feature type="non-terminal residue" evidence="1">
    <location>
        <position position="34"/>
    </location>
</feature>
<dbReference type="EMBL" id="WHJF01000591">
    <property type="protein sequence ID" value="NHZ67332.1"/>
    <property type="molecule type" value="Genomic_DNA"/>
</dbReference>
<reference evidence="1 2" key="1">
    <citation type="submission" date="2019-10" db="EMBL/GenBank/DDBJ databases">
        <title>Taxonomy of Antarctic Massilia spp.: description of Massilia rubra sp. nov., Massilia aquatica sp. nov., Massilia mucilaginosa sp. nov., Massilia frigida sp. nov. isolated from streams, lakes and regoliths.</title>
        <authorList>
            <person name="Holochova P."/>
            <person name="Sedlacek I."/>
            <person name="Kralova S."/>
            <person name="Maslanova I."/>
            <person name="Busse H.-J."/>
            <person name="Stankova E."/>
            <person name="Vrbovska V."/>
            <person name="Kovarovic V."/>
            <person name="Bartak M."/>
            <person name="Svec P."/>
            <person name="Pantucek R."/>
        </authorList>
    </citation>
    <scope>NUCLEOTIDE SEQUENCE [LARGE SCALE GENOMIC DNA]</scope>
    <source>
        <strain evidence="1 2">CCM 8694</strain>
    </source>
</reference>
<dbReference type="InterPro" id="IPR012337">
    <property type="entry name" value="RNaseH-like_sf"/>
</dbReference>
<proteinExistence type="predicted"/>
<accession>A0ABX0MZE3</accession>
<keyword evidence="2" id="KW-1185">Reference proteome</keyword>
<evidence type="ECO:0000313" key="1">
    <source>
        <dbReference type="EMBL" id="NHZ67332.1"/>
    </source>
</evidence>